<feature type="non-terminal residue" evidence="1">
    <location>
        <position position="1"/>
    </location>
</feature>
<dbReference type="AlphaFoldDB" id="A0A8J6DID2"/>
<sequence length="448" mass="49704">MTSCTEAEHVQQNYDSTTIPPNRQCPAYRNIYTAFILWILNSPLLANSKKPKNHIDIDDEQVLNGKHNGETCKISSSLPDLLYSDQLNSTGTADFLNQNEILEPDAVNMAEEDPSRVDVSGTRGTFPKGSVHILTGHAIREHTVLPEVKCPMEKCLWCLLVGLYSVSTGALGRVATSAEMQVRLRQLIQYQANNHLIERSLDADGGWMEHDDLKGPCEEKLATSTLPVMKTKYLQHSVLWVTLPRHSQELAPQMSVASQTFSQDETLARGDCVLSAPRVSALGKEKFSPEAARISVLHLTCKNKHTIRISSQTAEATVVANPADSSHATDPARVAKSVDIEGATALENREGHFIKTISFTEVGEIKTKTTCNNINFEEKRNCGNLSPKSDPSLKTNKKLDQKLMKQTLCFSSEEKSLICSLQVRGRVAFKIKVSTKRLARNQQSVWYT</sequence>
<dbReference type="Proteomes" id="UP000700334">
    <property type="component" value="Unassembled WGS sequence"/>
</dbReference>
<dbReference type="OrthoDB" id="6160353at2759"/>
<keyword evidence="2" id="KW-1185">Reference proteome</keyword>
<comment type="caution">
    <text evidence="1">The sequence shown here is derived from an EMBL/GenBank/DDBJ whole genome shotgun (WGS) entry which is preliminary data.</text>
</comment>
<reference evidence="1" key="1">
    <citation type="journal article" date="2021" name="Evol. Appl.">
        <title>The genome of the Pyrenean desman and the effects of bottlenecks and inbreeding on the genomic landscape of an endangered species.</title>
        <authorList>
            <person name="Escoda L."/>
            <person name="Castresana J."/>
        </authorList>
    </citation>
    <scope>NUCLEOTIDE SEQUENCE</scope>
    <source>
        <strain evidence="1">IBE-C5619</strain>
    </source>
</reference>
<proteinExistence type="predicted"/>
<organism evidence="1 2">
    <name type="scientific">Galemys pyrenaicus</name>
    <name type="common">Iberian desman</name>
    <name type="synonym">Pyrenean desman</name>
    <dbReference type="NCBI Taxonomy" id="202257"/>
    <lineage>
        <taxon>Eukaryota</taxon>
        <taxon>Metazoa</taxon>
        <taxon>Chordata</taxon>
        <taxon>Craniata</taxon>
        <taxon>Vertebrata</taxon>
        <taxon>Euteleostomi</taxon>
        <taxon>Mammalia</taxon>
        <taxon>Eutheria</taxon>
        <taxon>Laurasiatheria</taxon>
        <taxon>Eulipotyphla</taxon>
        <taxon>Talpidae</taxon>
        <taxon>Galemys</taxon>
    </lineage>
</organism>
<evidence type="ECO:0000313" key="2">
    <source>
        <dbReference type="Proteomes" id="UP000700334"/>
    </source>
</evidence>
<gene>
    <name evidence="1" type="ORF">J0S82_020135</name>
</gene>
<protein>
    <submittedName>
        <fullName evidence="1">SUMO-specific isopeptidase USPL1</fullName>
    </submittedName>
</protein>
<evidence type="ECO:0000313" key="1">
    <source>
        <dbReference type="EMBL" id="KAG8507218.1"/>
    </source>
</evidence>
<name>A0A8J6DID2_GALPY</name>
<dbReference type="EMBL" id="JAGFMF010012119">
    <property type="protein sequence ID" value="KAG8507218.1"/>
    <property type="molecule type" value="Genomic_DNA"/>
</dbReference>
<accession>A0A8J6DID2</accession>